<feature type="domain" description="Cadherin" evidence="8">
    <location>
        <begin position="1980"/>
        <end position="2081"/>
    </location>
</feature>
<dbReference type="EMBL" id="BAAFGK010000004">
    <property type="protein sequence ID" value="GAB0056714.1"/>
    <property type="molecule type" value="Genomic_DNA"/>
</dbReference>
<organism evidence="9 10">
    <name type="scientific">Candidatus Magnetaquiglobus chichijimensis</name>
    <dbReference type="NCBI Taxonomy" id="3141448"/>
    <lineage>
        <taxon>Bacteria</taxon>
        <taxon>Pseudomonadati</taxon>
        <taxon>Pseudomonadota</taxon>
        <taxon>Magnetococcia</taxon>
        <taxon>Magnetococcales</taxon>
        <taxon>Candidatus Magnetaquicoccaceae</taxon>
        <taxon>Candidatus Magnetaquiglobus</taxon>
    </lineage>
</organism>
<evidence type="ECO:0000256" key="7">
    <source>
        <dbReference type="SAM" id="MobiDB-lite"/>
    </source>
</evidence>
<dbReference type="PROSITE" id="PS00330">
    <property type="entry name" value="HEMOLYSIN_CALCIUM"/>
    <property type="match status" value="4"/>
</dbReference>
<dbReference type="InterPro" id="IPR006644">
    <property type="entry name" value="Cadg"/>
</dbReference>
<feature type="domain" description="Cadherin" evidence="8">
    <location>
        <begin position="845"/>
        <end position="956"/>
    </location>
</feature>
<feature type="domain" description="Cadherin" evidence="8">
    <location>
        <begin position="1572"/>
        <end position="1673"/>
    </location>
</feature>
<keyword evidence="2" id="KW-0732">Signal</keyword>
<feature type="compositionally biased region" description="Basic and acidic residues" evidence="7">
    <location>
        <begin position="359"/>
        <end position="386"/>
    </location>
</feature>
<protein>
    <recommendedName>
        <fullName evidence="8">Cadherin domain-containing protein</fullName>
    </recommendedName>
</protein>
<dbReference type="SUPFAM" id="SSF49313">
    <property type="entry name" value="Cadherin-like"/>
    <property type="match status" value="20"/>
</dbReference>
<keyword evidence="5" id="KW-0472">Membrane</keyword>
<dbReference type="InterPro" id="IPR039808">
    <property type="entry name" value="Cadherin"/>
</dbReference>
<feature type="domain" description="Cadherin" evidence="8">
    <location>
        <begin position="1878"/>
        <end position="1979"/>
    </location>
</feature>
<keyword evidence="4" id="KW-0106">Calcium</keyword>
<evidence type="ECO:0000256" key="1">
    <source>
        <dbReference type="ARBA" id="ARBA00004370"/>
    </source>
</evidence>
<feature type="domain" description="Cadherin" evidence="8">
    <location>
        <begin position="1470"/>
        <end position="1571"/>
    </location>
</feature>
<feature type="domain" description="Cadherin" evidence="8">
    <location>
        <begin position="972"/>
        <end position="1065"/>
    </location>
</feature>
<feature type="compositionally biased region" description="Basic and acidic residues" evidence="7">
    <location>
        <begin position="314"/>
        <end position="349"/>
    </location>
</feature>
<feature type="domain" description="Cadherin" evidence="8">
    <location>
        <begin position="1776"/>
        <end position="1877"/>
    </location>
</feature>
<dbReference type="SMART" id="SM00112">
    <property type="entry name" value="CA"/>
    <property type="match status" value="20"/>
</dbReference>
<dbReference type="Pfam" id="PF00028">
    <property type="entry name" value="Cadherin"/>
    <property type="match status" value="12"/>
</dbReference>
<evidence type="ECO:0000313" key="9">
    <source>
        <dbReference type="EMBL" id="GAB0056714.1"/>
    </source>
</evidence>
<feature type="domain" description="Cadherin" evidence="8">
    <location>
        <begin position="2286"/>
        <end position="2387"/>
    </location>
</feature>
<dbReference type="InterPro" id="IPR018511">
    <property type="entry name" value="Hemolysin-typ_Ca-bd_CS"/>
</dbReference>
<feature type="domain" description="Cadherin" evidence="8">
    <location>
        <begin position="2388"/>
        <end position="2489"/>
    </location>
</feature>
<keyword evidence="6" id="KW-0325">Glycoprotein</keyword>
<feature type="domain" description="Cadherin" evidence="8">
    <location>
        <begin position="2184"/>
        <end position="2285"/>
    </location>
</feature>
<dbReference type="Pfam" id="PF04773">
    <property type="entry name" value="FecR"/>
    <property type="match status" value="1"/>
</dbReference>
<dbReference type="Pfam" id="PF00353">
    <property type="entry name" value="HemolysinCabind"/>
    <property type="match status" value="6"/>
</dbReference>
<dbReference type="Gene3D" id="2.60.40.2700">
    <property type="match status" value="3"/>
</dbReference>
<dbReference type="InterPro" id="IPR013783">
    <property type="entry name" value="Ig-like_fold"/>
</dbReference>
<accession>A0ABQ0C751</accession>
<dbReference type="PANTHER" id="PTHR24027:SF438">
    <property type="entry name" value="CADHERIN 23"/>
    <property type="match status" value="1"/>
</dbReference>
<feature type="domain" description="Cadherin" evidence="8">
    <location>
        <begin position="2693"/>
        <end position="2794"/>
    </location>
</feature>
<feature type="domain" description="Cadherin" evidence="8">
    <location>
        <begin position="1298"/>
        <end position="1367"/>
    </location>
</feature>
<feature type="domain" description="Cadherin" evidence="8">
    <location>
        <begin position="1674"/>
        <end position="1775"/>
    </location>
</feature>
<dbReference type="InterPro" id="IPR002126">
    <property type="entry name" value="Cadherin-like_dom"/>
</dbReference>
<dbReference type="PANTHER" id="PTHR24027">
    <property type="entry name" value="CADHERIN-23"/>
    <property type="match status" value="1"/>
</dbReference>
<dbReference type="InterPro" id="IPR028994">
    <property type="entry name" value="Integrin_alpha_N"/>
</dbReference>
<evidence type="ECO:0000256" key="2">
    <source>
        <dbReference type="ARBA" id="ARBA00022729"/>
    </source>
</evidence>
<feature type="domain" description="Cadherin" evidence="8">
    <location>
        <begin position="2795"/>
        <end position="2894"/>
    </location>
</feature>
<dbReference type="PRINTS" id="PR00205">
    <property type="entry name" value="CADHERIN"/>
</dbReference>
<evidence type="ECO:0000256" key="6">
    <source>
        <dbReference type="ARBA" id="ARBA00023180"/>
    </source>
</evidence>
<keyword evidence="10" id="KW-1185">Reference proteome</keyword>
<name>A0ABQ0C751_9PROT</name>
<dbReference type="InterPro" id="IPR000413">
    <property type="entry name" value="Integrin_alpha"/>
</dbReference>
<dbReference type="Gene3D" id="2.60.40.10">
    <property type="entry name" value="Immunoglobulins"/>
    <property type="match status" value="2"/>
</dbReference>
<dbReference type="PRINTS" id="PR01185">
    <property type="entry name" value="INTEGRINA"/>
</dbReference>
<reference evidence="9 10" key="1">
    <citation type="submission" date="2024-05" db="EMBL/GenBank/DDBJ databases">
        <authorList>
            <consortium name="Candidatus Magnetaquicoccaceae bacterium FCR-1 genome sequencing consortium"/>
            <person name="Shimoshige H."/>
            <person name="Shimamura S."/>
            <person name="Taoka A."/>
            <person name="Kobayashi H."/>
            <person name="Maekawa T."/>
        </authorList>
    </citation>
    <scope>NUCLEOTIDE SEQUENCE [LARGE SCALE GENOMIC DNA]</scope>
    <source>
        <strain evidence="9 10">FCR-1</strain>
    </source>
</reference>
<dbReference type="Gene3D" id="2.60.40.60">
    <property type="entry name" value="Cadherins"/>
    <property type="match status" value="20"/>
</dbReference>
<dbReference type="SMART" id="SM00191">
    <property type="entry name" value="Int_alpha"/>
    <property type="match status" value="42"/>
</dbReference>
<evidence type="ECO:0000313" key="10">
    <source>
        <dbReference type="Proteomes" id="UP001628193"/>
    </source>
</evidence>
<evidence type="ECO:0000256" key="4">
    <source>
        <dbReference type="ARBA" id="ARBA00022837"/>
    </source>
</evidence>
<evidence type="ECO:0000259" key="8">
    <source>
        <dbReference type="PROSITE" id="PS50268"/>
    </source>
</evidence>
<dbReference type="InterPro" id="IPR013519">
    <property type="entry name" value="Int_alpha_beta-p"/>
</dbReference>
<dbReference type="Gene3D" id="2.130.10.130">
    <property type="entry name" value="Integrin alpha, N-terminal"/>
    <property type="match status" value="19"/>
</dbReference>
<dbReference type="Pfam" id="PF05345">
    <property type="entry name" value="He_PIG"/>
    <property type="match status" value="2"/>
</dbReference>
<evidence type="ECO:0000256" key="5">
    <source>
        <dbReference type="ARBA" id="ARBA00023136"/>
    </source>
</evidence>
<dbReference type="InterPro" id="IPR001343">
    <property type="entry name" value="Hemolysn_Ca-bd"/>
</dbReference>
<gene>
    <name evidence="9" type="ORF">SIID45300_01025</name>
</gene>
<reference evidence="9 10" key="2">
    <citation type="submission" date="2024-09" db="EMBL/GenBank/DDBJ databases">
        <title>Draft genome sequence of Candidatus Magnetaquicoccaceae bacterium FCR-1.</title>
        <authorList>
            <person name="Shimoshige H."/>
            <person name="Shimamura S."/>
            <person name="Taoka A."/>
            <person name="Kobayashi H."/>
            <person name="Maekawa T."/>
        </authorList>
    </citation>
    <scope>NUCLEOTIDE SEQUENCE [LARGE SCALE GENOMIC DNA]</scope>
    <source>
        <strain evidence="9 10">FCR-1</strain>
    </source>
</reference>
<sequence length="7617" mass="768861">MKQLLPQGFVAQSPLAPWVNHEIHLKIPPGAASILLPDGSFLLQGEYTQDGQDLLITNPDGAVIRIEGYFSLASPPDLALANGSGLVFSTVRALTFSVADQSVVVAGPGAPGAAEAGEVVGKVATMSGTVDARGRDGVVRSLKEGDPIQEGDQLSTSAESLAQFVMNDGTTFQLGESARALIDQFVFKPEESKGQFGATVLTGAFRYASGQIGQLHAGKHTLIKTPTAEIGVRGSELMGEVVTDGSTTVVHNAGILEIADIHGQGVVVLLKPGMATMVKLSGGPPVPVFQAPEALMKRLEGQVSFQAVIRAKETEKQQQLEKPQEKPGQTTDKDHATDPKVTKEEKQGEESTGQSGGEKPSEEKPLEEKPLEEKPKEEKPGADAKGGEVTWETLQTKVTQAEIKAFAETLLVAIAKVEEATRQITPDKAALPETLKVSLGAYQIELIPFVNHAPLLPAVTDQVAAEDVVFALNLGGSVDPDGQDVTLSAKLVGGASLPVWLNFDATSGRFTGTPSNSDVGKLSIQVTSTDPLNLSTSQVFSLTVANVNDAPVVAHGVAMAVARSERAVLIKQVGDHYVAQLADGSPFAFTVPGNTFLDIDQSVDPNEALTLTATLVDTDGHQLSLPSWMQFDATTGRLTADGITPAQLGSYSVRITATDRAGAHVSDTFSLVVRMADAPQADVGVGYFLDSAVGGITYYADDIEGQTDAQGRFTYHPGEKIVFKLGNLVLGQVLTGEGASVIVTPVDLASGSTGTINDNILTNLLRLLQTLDSDGNPDNGITISPATIEHAQNLELDLTLAPDAFANNTQLKGLLAEVGIPDLIPVEQAYSHFRDSLTPVIGEGGSDPLALTLAENSAGVETLAASSVHAHADLRWSISGGTDADLFAIDPVSGALSFKSAPDFEIPSHGVGGPVYSLTVTVTDQGGPFAADTGARPTVSRSVEVTVTNLNEAPMVTSGGVVSFVENGAGTVYQATGSDPDAGTTLVWSLSGADAGLFEISATGAVRFKSAPDYESPADVGGDHVYDLVVTASDGFLADARVVAITVTNDPADDIPLEIPQPPTITSSSAVSWNENATGTVYQATATDPNSGTTIQWSLGGTDAEFFSISASGAVTFVDVPDFELPVDAGADHVYHIMLTASDGALTDTRAVAITIVNLDEVAPTITSSSTATSILEQSGAGRVVYSALATDVGDVSAGVTYSLKPVDDFASFSINVLSGAVTLIDNPDFETKSGYSFTVQATDGVGHVAEKAVFLAITNVDETVLSITSGPTATPLAENSGANTPVYTVLTTFASGVSYRLKSGVGDAAAFSIDSATGVVTLTVNPDFETKGSYGFTVVATGTAGNAVARAVTLVITNLDEVAPSFTSGGTATTINENSGAGQVVYSAVASDSGDISAGVTYSLKAGGDSGSFSINATTGAVTLTGNPNYETKGSYSFTVIASDGVNAGVEQAVTLAIANLDEVAPSFTSGGTATTINENSGAGQVVYSAVASDSGDISAGVTYSLKAGGDSGSFSINATTGAVTLTGNPNYETKGSYSFTVIASDGVNAGVEQAVTLAIANLDEVAPSFTSGGTATTINENSGAGQVVYSAVASDSGDISAGVTYSLKAGGDSGSFSINATTGAVTLTGNPNYETKGSYSFTVIASDGVNAGVEQAVTLAIANLDEVAPSFTSGGTATTIDENSGAGQVVYSAVASDSGDISAGVTYSLKAGGDSGSFAINATTGAVTLTGNPDYETKGSYSFTVVASDGVNAGVEQAVTLAIANLDEVAPSFTSGGTATTINENSGAGQVVYSAVASDSGDISAGVTYSLKAGGDSGSFSINATTGAVTLTGNPNYETKGSYSFTVIASDGVNAGVEQAVTLAIANLDEVAPSFTSGGTATTIDENSGAGQVVYSAVASDSGDISAGVTYSLKAGGDAGSFSINATTGAVTLTGNPNYETKGSYSFTVIASDGVNAGVEQAVTLAIANLDEVAPSFTSGGTATTIDENSGAGQVVYSAVASDSGDISAGVTYSLKAGGDSGSFSINATTGAVTLTGNPDYETKGSYSFTVVASDGVNAGVEQAVTLAIANLDEVAPSFTSGGTATTIDENSGAGQVVYSAVASDSGDISEGVTYSLKAGGDSGSFAINATTGAVTLTGNPDYETKGSYSFTVVASDGVNAGVEQAVTLAIANLDEVAPSFTSGGTATTINENSGAGQVVYSAVASDSGDISAGVTYSLKAGGDSGSFSINATTGAVTLTGNPNYETKGSYSFTVIASDGVNAGVEQAVTLAIANLDEVAPSFTSGGTATTIDENSGAGQVVYSAVASDSGDISAGVTYSLKAGGDAGSFSINATTGAVTLTGNPDYETKGSYSFTVIASDGVNAGVEQAVTLAIANLDEVAPSFTSGGTATTIDENSGAGQVVYSAVASDSGDISAGVTYSLKAGGDSGSFAINATTGAVTLTGSPDYETQASYSFTVVASDGVNAGVEQAVTLAIANLDEVAPSFTSGGTATTIDENSGAGQVVYSAVASDSGDISAGVTYSLKAGGDSGSFAINATTGAVTLTGSPDYETKGSYSFTVVASDGVNAGVEQAVTLAIANLDEVAPSFTSGGTATTIDENSGALQLVYTASATDLGDVSGGVTYTLKEVDDYTLFQIDHSTGQVDLLDNPNYEVKSGYSFTMVATDGAGHAVEKAVTLAITNVDESPPTITSSATASIDENSGAGQVVYTITATDGGDVSAGVTYAVLAYGDYFDLIYDISTGAVTLAIDPNHEIKPSYTFKVLATDGINPHVEQAVTLTVNNLDEVAPSFTSGGTATTIDENSGAGQVVYSAVATDSGDISAGVTYSLKTVDDYLAFSINATTGAVTLTGNPNYETQGSYSFTVIASDGVNAEVEQAVTLAIANANDPGMGGATIDGLAATGNTLTASNDLADPDVLGSVSYQWKADGVVIAGATTHELLLNNSHLGKVITVTASATDGLGNTVSATSNATEAVTYTQQAVISLASLDGTNGFRLVGSSGEWAGSEVSNLGDVNGDGIEDLLIGAQMANPSGGYVVFGSDNAWNASIDLSALTSSTGVHLKAFSQAENAGRSVGWAGDVNGDGYADLIIGAPISDQAGNNAGSAYVVFGGSNWSDVNFQLSTLNGSQGFRIDGNAPGDAGVGIHAGVSVHGAGDINGDGWDDLIVGAISTYTPQDGVTGAGYVVFGKAGGWDAIVALADLNGSNGFRLNGVNDGALTGYSVGGAGDINGDGIEDLIIGAPNAKPIGTDMTGASYVVFGKTGAWDWGLNLSDLNGGNGFRISGAEIGDSVGSSVSGAGDINGDGYDDLIIGVKGDSADGTHAGSVSVLFGHSQGAGWSSSISLASLDTSVGFRLGGVSSDDYTGVSVSGAGDVNGDGLDDLLIGAWKADPNTLDQSGSVYLVFGQSSWGTTPVTLLLSELDGSNGFRLDGVAANDKTGESVSAAGDVNHDGYDDLLIGAYTSAAGGADAGAAYILFGGNFSNLSLAGQLKYFGSSTAYEVVIGGVGDDTLIGFGGPDTLIGGAGNDILVIGDATFLSLDGGGNTDILRLETTTFNLDLTTAGMANRIRDIEIIDLSTANDGVGNPRPYTLNLNPAVVSQITGAGEDLRIVGGSDDFVQIGGGWISGGTVILAGDANTYVSYTHGAQTLLIDQRIVNTAGHVSQGYALQGDVTLSGTMNYGQTLTATHTLTDADGLGRIEYQWLQSGHAINGATGSSLYLSGDLIGSTISVRVTWTDAQGSVESKIGTIAGTVAYTPEASLSLASLDGNNGFRLDGNAEEGFAGKSVSGAGDVNGDGFDDLIVGAYMADPDGTSNAGISYVIFGSQTGWSFWHPLFVLANGINGFRIDGVGIGDQSGVSVSRAGDVNGDGIGDLLIGASSSDVGGMDSGAAYVVFGKSDWSSTATLDLANLDGGNGFRLAGPSAIVMSGHSVHNAGDINGDGCDDLIIGAPVLGNTQGGAYVVFGSQSAWSPSIDLSTLNGSNGFLITGDAGGDYAGFSVSGAGDMNGDGLADLIIGAKGSDPLNNKAGSTYIVFGQETGWNPVMDLSTLVVGQGVCLFGTQANEQSGLSVSAEGDINGDGFADLLIGAPYSDQSGTDNGAIYVVFGAASWGSTLLMLSNLGNTGGGFRIDGVDMDDNAGWSVSNAGDFNGDGYDDMLVSSWKADLNSNSDVGAAYLIYGKGSWSGMTVLDLSDLDGTDGFRLEGVDVNDRAGMAVQVAGDLNGDGFDDLIIGASLAEPGVSGSPNWNSGASYVLFGGNFNSAVRPDLTASGTVLVGGAGYDTLTGSAGGSADVLIGGAGNDTLKILDGNIQRIDGGGGFDTLVLGASGYTTGGDIGYWTPGNGVSLDLGASSVMGALRDIERIDMVGNNFAHLWVTPLGVGQITGAGSTLYVTGDVTNTVHITNHWMDTGIQVTGPDGQLYDKYTLDSVTLMLDPDLNFAPVGPLSVTGNPYRGQTLTASTAGLTDRDGLGSQSDYSFQWYADGVAISGASTTNATSSTLTLDNALAFGTVITVEFRYKDGNSNHTYKNSIIGQAGGVVRGGPDSGDAPLTITGNALVGSVLTANLGTDPDGGVLSGNLPSYQWKANGVAISGATSSFLPLTVTEDGAVISVEVSYIDANGYAELLTSQTPTVQTPTLAVSLGSLTGGEGIRFTNKTFDDDDHAGSPVASVGDINGDGIADVAIGVPYANSSATDAGYTYIMFGKTDGFGSNALEMACSLGSSSGFRIAGGYANDRFPMSIGHGDFNGDGIDDLLVGAPNAFAGNMIHGGKAYVLFGKDTALEGGFDETTSVDTLNGGKGFGINGTATNGYLGNAVASAGDFNGDGYDDLLIGHRAMDVMRGASLVSDVGGAYVVFGHGGTFEAEFNIGALNGSNGFRIEGAAAGDQVGYAVASAGDMNGDGLADIAITAPYFNGGEGRVYVVFGASSGLAASLDLTDLGTGFAGFRFKGKAGSKAGWSVSSAGDVNGDGCDDLLVGAPKADGSGGAANYRGESYVIFGQASGLTGVIEADGLDGSNGFAIFGDRDNDRTGFSVAGGGDINGDGFADLLIGAPFADFYDGSAWVPDQGSTFVIFGKAGGFDAAMELCQLDGIAGFRLNGANSQDHSGSAVASAGDVNHDGYEDFLIGAPDFYYNGYVNAGAAYLYYGGNFTGLSDGTVMANGTASDNILHGGLGNDTLNGWGGADVLLGGNGDDRLSVSDDTFLKIDGGGGFDTLELTGLASFELDLIQTGLFNRISHIEAIDLIGSLDADNLGELHGHALWLSHQAIAQIGDPTDGIDLTIDGDASCLVHLEYGFIRDANLSDATYDVYTDGALALKIGKTVQIQSWVQLGSLDGQNGYRLNGLADADDAGTAVGMGGDFNGDGFGDLVIGAPNVRYAGPSQTYGTGAAYVVFGSSLPSSSAPDLSTLTNSLTTGFLFTGALDASQWVGSAVSLSGDLNGDGFADLVVGAPRVANVTTDVNNQPVTYQYAGAVYVVFGTSDVTWTTPTNLAAGGNKGFAIFGQASNDAFGYSLGFAGDVNGDGWDDLVVGARGAQSDSGAAYVIFGHGGVWATELDLGTLNGANGFRLNGALLDRAGIAVSSAGDVNGDGLADLLVGAPSNIVDDPGRTYVVLGRSGGWSAQLDLDNLGSQGFALTGFGGEVNTGWSVSSAGDVNGDGLDDLIVAAPWGDNADGVASGSAYVVFGATNLTAMDLSTLNGTKGFRIDGQMNGDLAGFSVSGAGDVNGDGLADLVIGASGGDHVGVDVGRGYLLYGKNSWSGVVSLDRIGIADGLTFEGAKANDGAGFWVSGGGDLNDDGFDDLLIGSPAVTNSNAPGAVDVFFGGNFNGATVTAVDATGDRLTGSQEGDSLHGNGGADALLAGAGDDYLYVSDTGFLRVDGGSGFDSLVFQSDPDYPSHGVVLDLTEPGMAGRIRGIEQIDMSNDRVDTLIVGGPESILSIVSGLSTMSGMLELTFRSDEADHLILKGSWIKEYQQSWDNAFYHDEANHIQIATGPYIQVTVMPNDVAALNGDNGFALAWDSDGLPYSGYSVSSAGDFNGDGIADLLVGAPHLADQQYGGAYVVFGAGHANQSDLVSLAFGLSNGEGYQLRGESQHQRAGYAVSGIGDINGDGVDDIVIGTNNNGAGYTGPGTCYVVFGSTSLVGTSLNLSELDGTDGFQLSGLYDGDQFGISARGAGDINGDGWDDMIVGAVRYDSPDGVGGFLTSAGAAYVVYGQGGNFWSDYPSATVGDLINDINGPAAFLIRGVEGHDHAGISVASAGDINGDGYADLIIGADRVDSVPGNNPDDRYGAAYVVYGKAGGFGTVLDLSTLDGASGFKLTGTAAYDFAGWSVSSAGDVNGDGLDDMLVGAFRANSNGQYVSGAAFVIFGKTGVFASEVDLSDLDGVTGFRLSGLNVGDYLGTSVASAGDFNGDGFDDIVVGVPGAPPAFSGVYSRPGSAYVIYGKGSGFAATVDLASLGGRDGFRVDGLPDGTQALGMSVAGAGDLNLDGYDDVIIGAPGSPPVGAGGNEQSYVLYGGNFSGATPAWTMGFKVMGENPYDQAGFSVCMAGDVNGDGFEDVIIGAPDNPAIGSSEPGPGAAYVVFGSASNQPFTLDLSTLDGSNGFKLAGVADFDETGASVSGVGDVNGDGYDDILIGAWNAHNDANETTGVSYLFFGRADTLFAASTGAFDLDQSWVNGDGVRLDGVWNQDQTGRAVSGAGDLNGDGFDDFIIGAARYPTGDSAGAAYVVFGQADWSTTGPVSLSGSGNVDHPPTICVITGGNGFLAGYSVSAAGDVNGDGYDDLFIGAIGAGGNYKGAAYVVYGKSDGLGTTFDLSAMTSSDGIKLSGIADGEQTGCSVASAGDLNGDGVADLLIGAKEADTVDDNSGSLYVVFGVRGGGVGEIDLASLNGRNGFRVDGPSYHNYLGSSIASAGDFNGDGFDDLVVGLSSNGEVYILYGKESGFASVLTLADIQGANGVRIDSPTGYEGFGVSVSGAGDVNGDGFADIIVGAKYAGSNYNGASYVIYGGNDKASLAVNRLVTGSSGADILHGYLGDDTLVGGGGNDVLTGGAGNDLLAIGDATFFAVDGGGGTDTLRLDGPGMTVNMTTFGTASSIRGIEIIDLVANGGNNTLVLTAGLASGLLEAGGVVKIHGDQADVVDLGLNVNWVVNRNSAHENGHDYDVHTAQGVTVWVERSIGQTFVGSGDADTLNGYLGNDTLIGQGGADVLIGDAGNDILAIGDMNFISVDGGAGKDTLRLDGAGLTLDLTLAGVASRIDGIEIIDLSVGGNDVLYLNASAVTQILGTGTVLKIVGELTDVVHLEFDDGWDLDPSTMHDDDLGIDFNVYTAQGVSVWVDEGMTSSTYVDPLVLDLDGDGVELRDAAVWFDMGGPGNVQKTGWVAADDGLLAMDRNHDGVINDATELLSERMFDDAHSGMAALARFDDNLDHLLDAHDAAWSDLLVWRDANQDGFSQVGELGSLAQHGIASIALSTTANGQWQGENQILTDASFTRSDGSVGGISEVNFAVHPTDTIALHDAVASLLPENVPATLLPEIGGGGYFDILEDATPVVASTAHDLDLAIQAMITAVPDGPQAVTPEAAPMDHASAVVVQNQPLLVEDPFHPHAVAHV</sequence>
<feature type="domain" description="Cadherin" evidence="8">
    <location>
        <begin position="2592"/>
        <end position="2693"/>
    </location>
</feature>
<dbReference type="RefSeq" id="WP_420904434.1">
    <property type="nucleotide sequence ID" value="NZ_BAAFGK010000004.1"/>
</dbReference>
<evidence type="ECO:0000256" key="3">
    <source>
        <dbReference type="ARBA" id="ARBA00022737"/>
    </source>
</evidence>
<dbReference type="InterPro" id="IPR013517">
    <property type="entry name" value="FG-GAP"/>
</dbReference>
<comment type="subcellular location">
    <subcellularLocation>
        <location evidence="1">Membrane</location>
    </subcellularLocation>
</comment>
<dbReference type="Pfam" id="PF01839">
    <property type="entry name" value="FG-GAP"/>
    <property type="match status" value="32"/>
</dbReference>
<feature type="domain" description="Cadherin" evidence="8">
    <location>
        <begin position="1368"/>
        <end position="1469"/>
    </location>
</feature>
<dbReference type="CDD" id="cd11304">
    <property type="entry name" value="Cadherin_repeat"/>
    <property type="match status" value="19"/>
</dbReference>
<feature type="domain" description="Cadherin" evidence="8">
    <location>
        <begin position="2082"/>
        <end position="2183"/>
    </location>
</feature>
<feature type="region of interest" description="Disordered" evidence="7">
    <location>
        <begin position="314"/>
        <end position="390"/>
    </location>
</feature>
<proteinExistence type="predicted"/>
<dbReference type="SUPFAM" id="SSF69318">
    <property type="entry name" value="Integrin alpha N-terminal domain"/>
    <property type="match status" value="10"/>
</dbReference>
<keyword evidence="3" id="KW-0677">Repeat</keyword>
<dbReference type="SMART" id="SM00736">
    <property type="entry name" value="CADG"/>
    <property type="match status" value="2"/>
</dbReference>
<dbReference type="InterPro" id="IPR015919">
    <property type="entry name" value="Cadherin-like_sf"/>
</dbReference>
<dbReference type="PROSITE" id="PS51470">
    <property type="entry name" value="FG_GAP"/>
    <property type="match status" value="33"/>
</dbReference>
<dbReference type="InterPro" id="IPR011049">
    <property type="entry name" value="Serralysin-like_metalloprot_C"/>
</dbReference>
<feature type="domain" description="Cadherin" evidence="8">
    <location>
        <begin position="1167"/>
        <end position="1274"/>
    </location>
</feature>
<comment type="caution">
    <text evidence="9">The sequence shown here is derived from an EMBL/GenBank/DDBJ whole genome shotgun (WGS) entry which is preliminary data.</text>
</comment>
<dbReference type="InterPro" id="IPR006860">
    <property type="entry name" value="FecR"/>
</dbReference>
<dbReference type="PROSITE" id="PS50268">
    <property type="entry name" value="CADHERIN_2"/>
    <property type="match status" value="20"/>
</dbReference>
<dbReference type="Proteomes" id="UP001628193">
    <property type="component" value="Unassembled WGS sequence"/>
</dbReference>
<feature type="domain" description="Cadherin" evidence="8">
    <location>
        <begin position="2490"/>
        <end position="2591"/>
    </location>
</feature>
<feature type="domain" description="Cadherin" evidence="8">
    <location>
        <begin position="1081"/>
        <end position="1166"/>
    </location>
</feature>
<dbReference type="SUPFAM" id="SSF51120">
    <property type="entry name" value="beta-Roll"/>
    <property type="match status" value="2"/>
</dbReference>